<evidence type="ECO:0000313" key="2">
    <source>
        <dbReference type="EMBL" id="KKC98917.1"/>
    </source>
</evidence>
<dbReference type="PANTHER" id="PTHR40279:SF3">
    <property type="entry name" value="4-AMINOBENZOATE SYNTHASE"/>
    <property type="match status" value="1"/>
</dbReference>
<reference evidence="2 3" key="1">
    <citation type="submission" date="2014-12" db="EMBL/GenBank/DDBJ databases">
        <title>Mercury Reductase activity and rhizosphere competence traits in the genome of root associated Photobacterium halotolerans MELD1.</title>
        <authorList>
            <person name="Mathew D.C."/>
            <person name="Huang C.-C."/>
        </authorList>
    </citation>
    <scope>NUCLEOTIDE SEQUENCE [LARGE SCALE GENOMIC DNA]</scope>
    <source>
        <strain evidence="2 3">MELD1</strain>
    </source>
</reference>
<dbReference type="Pfam" id="PF14518">
    <property type="entry name" value="Haem_oxygenas_2"/>
    <property type="match status" value="1"/>
</dbReference>
<dbReference type="InterPro" id="IPR016084">
    <property type="entry name" value="Haem_Oase-like_multi-hlx"/>
</dbReference>
<protein>
    <submittedName>
        <fullName evidence="2">Pyrroloquinoline quinone biosynthesis protein PqqC</fullName>
    </submittedName>
</protein>
<dbReference type="EMBL" id="JWYV01000015">
    <property type="protein sequence ID" value="KKC98917.1"/>
    <property type="molecule type" value="Genomic_DNA"/>
</dbReference>
<keyword evidence="1" id="KW-0560">Oxidoreductase</keyword>
<dbReference type="GO" id="GO:0016491">
    <property type="term" value="F:oxidoreductase activity"/>
    <property type="evidence" value="ECO:0007669"/>
    <property type="project" value="UniProtKB-KW"/>
</dbReference>
<dbReference type="SUPFAM" id="SSF48613">
    <property type="entry name" value="Heme oxygenase-like"/>
    <property type="match status" value="1"/>
</dbReference>
<name>A0A0F5VA04_9GAMM</name>
<proteinExistence type="predicted"/>
<keyword evidence="3" id="KW-1185">Reference proteome</keyword>
<dbReference type="PATRIC" id="fig|265726.11.peg.1515"/>
<dbReference type="Gene3D" id="1.20.910.10">
    <property type="entry name" value="Heme oxygenase-like"/>
    <property type="match status" value="1"/>
</dbReference>
<evidence type="ECO:0000313" key="3">
    <source>
        <dbReference type="Proteomes" id="UP000033633"/>
    </source>
</evidence>
<dbReference type="InterPro" id="IPR039068">
    <property type="entry name" value="PqqC-like"/>
</dbReference>
<gene>
    <name evidence="2" type="ORF">KY46_16270</name>
</gene>
<organism evidence="2 3">
    <name type="scientific">Photobacterium halotolerans</name>
    <dbReference type="NCBI Taxonomy" id="265726"/>
    <lineage>
        <taxon>Bacteria</taxon>
        <taxon>Pseudomonadati</taxon>
        <taxon>Pseudomonadota</taxon>
        <taxon>Gammaproteobacteria</taxon>
        <taxon>Vibrionales</taxon>
        <taxon>Vibrionaceae</taxon>
        <taxon>Photobacterium</taxon>
    </lineage>
</organism>
<sequence>MSVGAELIHKKDFRELMRETLENHLTLGHPLFKYLLDENNPNPDLLKFTTLQGYQLTKHFLTYIEHLFFHCPLPKHKRALLHNMYEEETGRLSNTKNHVELMQDFIKALGISDTERDAAIALPQTQALIDYRLIACKNPELYHIGAAAVMVASEGQNLESVGDEARHNILGKVYDLKEADLLFFSVHQEEDVGHVQQGLALLADLCDTPKKQQEAIEAINTTCELFYGMYQGVYEHFGYDKKNQQVKAESLQEA</sequence>
<dbReference type="PANTHER" id="PTHR40279">
    <property type="entry name" value="PQQC-LIKE PROTEIN"/>
    <property type="match status" value="1"/>
</dbReference>
<accession>A0A0F5VA04</accession>
<dbReference type="STRING" id="265726.KY46_16270"/>
<evidence type="ECO:0000256" key="1">
    <source>
        <dbReference type="ARBA" id="ARBA00023002"/>
    </source>
</evidence>
<dbReference type="OrthoDB" id="8617600at2"/>
<dbReference type="AlphaFoldDB" id="A0A0F5VA04"/>
<dbReference type="SMART" id="SM01236">
    <property type="entry name" value="Haem_oxygenase_2"/>
    <property type="match status" value="1"/>
</dbReference>
<comment type="caution">
    <text evidence="2">The sequence shown here is derived from an EMBL/GenBank/DDBJ whole genome shotgun (WGS) entry which is preliminary data.</text>
</comment>
<dbReference type="Proteomes" id="UP000033633">
    <property type="component" value="Unassembled WGS sequence"/>
</dbReference>